<dbReference type="InterPro" id="IPR001471">
    <property type="entry name" value="AP2/ERF_dom"/>
</dbReference>
<keyword evidence="3" id="KW-0804">Transcription</keyword>
<dbReference type="InterPro" id="IPR036955">
    <property type="entry name" value="AP2/ERF_dom_sf"/>
</dbReference>
<evidence type="ECO:0000256" key="2">
    <source>
        <dbReference type="ARBA" id="ARBA00023125"/>
    </source>
</evidence>
<proteinExistence type="predicted"/>
<reference evidence="5" key="2">
    <citation type="submission" date="2020-09" db="EMBL/GenBank/DDBJ databases">
        <authorList>
            <person name="Sun Q."/>
            <person name="Zhou Y."/>
        </authorList>
    </citation>
    <scope>NUCLEOTIDE SEQUENCE</scope>
    <source>
        <strain evidence="5">CGMCC 1.15958</strain>
    </source>
</reference>
<evidence type="ECO:0000256" key="1">
    <source>
        <dbReference type="ARBA" id="ARBA00023015"/>
    </source>
</evidence>
<protein>
    <recommendedName>
        <fullName evidence="4">AP2/ERF domain-containing protein</fullName>
    </recommendedName>
</protein>
<feature type="domain" description="AP2/ERF" evidence="4">
    <location>
        <begin position="103"/>
        <end position="157"/>
    </location>
</feature>
<keyword evidence="6" id="KW-1185">Reference proteome</keyword>
<evidence type="ECO:0000313" key="5">
    <source>
        <dbReference type="EMBL" id="GGD47842.1"/>
    </source>
</evidence>
<evidence type="ECO:0000256" key="3">
    <source>
        <dbReference type="ARBA" id="ARBA00023163"/>
    </source>
</evidence>
<dbReference type="PROSITE" id="PS51032">
    <property type="entry name" value="AP2_ERF"/>
    <property type="match status" value="1"/>
</dbReference>
<dbReference type="GO" id="GO:0003700">
    <property type="term" value="F:DNA-binding transcription factor activity"/>
    <property type="evidence" value="ECO:0007669"/>
    <property type="project" value="InterPro"/>
</dbReference>
<dbReference type="InterPro" id="IPR016177">
    <property type="entry name" value="DNA-bd_dom_sf"/>
</dbReference>
<dbReference type="EMBL" id="BMKK01000002">
    <property type="protein sequence ID" value="GGD47842.1"/>
    <property type="molecule type" value="Genomic_DNA"/>
</dbReference>
<dbReference type="AlphaFoldDB" id="A0A916YJN4"/>
<comment type="caution">
    <text evidence="5">The sequence shown here is derived from an EMBL/GenBank/DDBJ whole genome shotgun (WGS) entry which is preliminary data.</text>
</comment>
<dbReference type="Proteomes" id="UP000609064">
    <property type="component" value="Unassembled WGS sequence"/>
</dbReference>
<reference evidence="5" key="1">
    <citation type="journal article" date="2014" name="Int. J. Syst. Evol. Microbiol.">
        <title>Complete genome sequence of Corynebacterium casei LMG S-19264T (=DSM 44701T), isolated from a smear-ripened cheese.</title>
        <authorList>
            <consortium name="US DOE Joint Genome Institute (JGI-PGF)"/>
            <person name="Walter F."/>
            <person name="Albersmeier A."/>
            <person name="Kalinowski J."/>
            <person name="Ruckert C."/>
        </authorList>
    </citation>
    <scope>NUCLEOTIDE SEQUENCE</scope>
    <source>
        <strain evidence="5">CGMCC 1.15958</strain>
    </source>
</reference>
<accession>A0A916YJN4</accession>
<gene>
    <name evidence="5" type="ORF">GCM10011514_09770</name>
</gene>
<evidence type="ECO:0000259" key="4">
    <source>
        <dbReference type="PROSITE" id="PS51032"/>
    </source>
</evidence>
<name>A0A916YJN4_9BACT</name>
<dbReference type="Gene3D" id="3.30.730.10">
    <property type="entry name" value="AP2/ERF domain"/>
    <property type="match status" value="1"/>
</dbReference>
<dbReference type="SUPFAM" id="SSF54171">
    <property type="entry name" value="DNA-binding domain"/>
    <property type="match status" value="1"/>
</dbReference>
<organism evidence="5 6">
    <name type="scientific">Emticicia aquatilis</name>
    <dbReference type="NCBI Taxonomy" id="1537369"/>
    <lineage>
        <taxon>Bacteria</taxon>
        <taxon>Pseudomonadati</taxon>
        <taxon>Bacteroidota</taxon>
        <taxon>Cytophagia</taxon>
        <taxon>Cytophagales</taxon>
        <taxon>Leadbetterellaceae</taxon>
        <taxon>Emticicia</taxon>
    </lineage>
</organism>
<keyword evidence="2" id="KW-0238">DNA-binding</keyword>
<dbReference type="RefSeq" id="WP_188764922.1">
    <property type="nucleotide sequence ID" value="NZ_BMKK01000002.1"/>
</dbReference>
<evidence type="ECO:0000313" key="6">
    <source>
        <dbReference type="Proteomes" id="UP000609064"/>
    </source>
</evidence>
<dbReference type="GO" id="GO:0003677">
    <property type="term" value="F:DNA binding"/>
    <property type="evidence" value="ECO:0007669"/>
    <property type="project" value="UniProtKB-KW"/>
</dbReference>
<keyword evidence="1" id="KW-0805">Transcription regulation</keyword>
<sequence>MKKIQLKNGLEVLVDDDIYGEVVNHKWNICTVKGKRYVRTTIYFPKKQDIYLHHIVLGGLMKGYTALFVDGNSLNCQKENLIQVPFHTKSHIRPCHFTNKTSKYRGVYVSRGMYISSIQMGGKFNYLGTFISEKEAAIKYDLKAIELYKQFAITNIITNPYFVL</sequence>